<keyword evidence="2" id="KW-1185">Reference proteome</keyword>
<accession>A0A915JJD5</accession>
<evidence type="ECO:0000313" key="3">
    <source>
        <dbReference type="WBParaSite" id="nRc.2.0.1.t26279-RA"/>
    </source>
</evidence>
<name>A0A915JJD5_ROMCU</name>
<proteinExistence type="predicted"/>
<dbReference type="WBParaSite" id="nRc.2.0.1.t26279-RA">
    <property type="protein sequence ID" value="nRc.2.0.1.t26279-RA"/>
    <property type="gene ID" value="nRc.2.0.1.g26279"/>
</dbReference>
<feature type="compositionally biased region" description="Basic residues" evidence="1">
    <location>
        <begin position="23"/>
        <end position="32"/>
    </location>
</feature>
<sequence length="143" mass="16703">MFTQVYAHPMLRPESGSEFPAHQTRKFSLKARTRPDPKSGFNFEIRPGPIKKIRPEAQPEMVLLAERYLGIELMHSYRTDNNCIRRGHLENILTSEQLSQNVRTPMAPEMIHKSDSNFMIIWWTLVATEILKKILWHHGNVPK</sequence>
<protein>
    <submittedName>
        <fullName evidence="3">Uncharacterized protein</fullName>
    </submittedName>
</protein>
<organism evidence="2 3">
    <name type="scientific">Romanomermis culicivorax</name>
    <name type="common">Nematode worm</name>
    <dbReference type="NCBI Taxonomy" id="13658"/>
    <lineage>
        <taxon>Eukaryota</taxon>
        <taxon>Metazoa</taxon>
        <taxon>Ecdysozoa</taxon>
        <taxon>Nematoda</taxon>
        <taxon>Enoplea</taxon>
        <taxon>Dorylaimia</taxon>
        <taxon>Mermithida</taxon>
        <taxon>Mermithoidea</taxon>
        <taxon>Mermithidae</taxon>
        <taxon>Romanomermis</taxon>
    </lineage>
</organism>
<dbReference type="Proteomes" id="UP000887565">
    <property type="component" value="Unplaced"/>
</dbReference>
<evidence type="ECO:0000256" key="1">
    <source>
        <dbReference type="SAM" id="MobiDB-lite"/>
    </source>
</evidence>
<dbReference type="AlphaFoldDB" id="A0A915JJD5"/>
<feature type="region of interest" description="Disordered" evidence="1">
    <location>
        <begin position="1"/>
        <end position="45"/>
    </location>
</feature>
<reference evidence="3" key="1">
    <citation type="submission" date="2022-11" db="UniProtKB">
        <authorList>
            <consortium name="WormBaseParasite"/>
        </authorList>
    </citation>
    <scope>IDENTIFICATION</scope>
</reference>
<evidence type="ECO:0000313" key="2">
    <source>
        <dbReference type="Proteomes" id="UP000887565"/>
    </source>
</evidence>